<dbReference type="RefSeq" id="WP_284293516.1">
    <property type="nucleotide sequence ID" value="NZ_BSUK01000001.1"/>
</dbReference>
<protein>
    <recommendedName>
        <fullName evidence="3">RHS repeat-associated core domain-containing protein</fullName>
    </recommendedName>
</protein>
<evidence type="ECO:0000313" key="2">
    <source>
        <dbReference type="Proteomes" id="UP001157091"/>
    </source>
</evidence>
<keyword evidence="2" id="KW-1185">Reference proteome</keyword>
<evidence type="ECO:0008006" key="3">
    <source>
        <dbReference type="Google" id="ProtNLM"/>
    </source>
</evidence>
<dbReference type="EMBL" id="BSUK01000001">
    <property type="protein sequence ID" value="GMA24794.1"/>
    <property type="molecule type" value="Genomic_DNA"/>
</dbReference>
<organism evidence="1 2">
    <name type="scientific">Luteimicrobium album</name>
    <dbReference type="NCBI Taxonomy" id="1054550"/>
    <lineage>
        <taxon>Bacteria</taxon>
        <taxon>Bacillati</taxon>
        <taxon>Actinomycetota</taxon>
        <taxon>Actinomycetes</taxon>
        <taxon>Micrococcales</taxon>
        <taxon>Luteimicrobium</taxon>
    </lineage>
</organism>
<evidence type="ECO:0000313" key="1">
    <source>
        <dbReference type="EMBL" id="GMA24794.1"/>
    </source>
</evidence>
<dbReference type="Proteomes" id="UP001157091">
    <property type="component" value="Unassembled WGS sequence"/>
</dbReference>
<comment type="caution">
    <text evidence="1">The sequence shown here is derived from an EMBL/GenBank/DDBJ whole genome shotgun (WGS) entry which is preliminary data.</text>
</comment>
<proteinExistence type="predicted"/>
<dbReference type="Gene3D" id="2.180.10.10">
    <property type="entry name" value="RHS repeat-associated core"/>
    <property type="match status" value="1"/>
</dbReference>
<reference evidence="2" key="1">
    <citation type="journal article" date="2019" name="Int. J. Syst. Evol. Microbiol.">
        <title>The Global Catalogue of Microorganisms (GCM) 10K type strain sequencing project: providing services to taxonomists for standard genome sequencing and annotation.</title>
        <authorList>
            <consortium name="The Broad Institute Genomics Platform"/>
            <consortium name="The Broad Institute Genome Sequencing Center for Infectious Disease"/>
            <person name="Wu L."/>
            <person name="Ma J."/>
        </authorList>
    </citation>
    <scope>NUCLEOTIDE SEQUENCE [LARGE SCALE GENOMIC DNA]</scope>
    <source>
        <strain evidence="2">NBRC 106348</strain>
    </source>
</reference>
<dbReference type="InterPro" id="IPR022385">
    <property type="entry name" value="Rhs_assc_core"/>
</dbReference>
<name>A0ABQ6I489_9MICO</name>
<accession>A0ABQ6I489</accession>
<dbReference type="NCBIfam" id="TIGR03696">
    <property type="entry name" value="Rhs_assc_core"/>
    <property type="match status" value="1"/>
</dbReference>
<sequence>MTVPTDGSTVQMGAVACFDEYGNQTIDDVETDADGYPYPGDSVTPVNTGALTYGYLGAKQRATDTTGLILMGARLFNPATGQFTSIDPVAGGNSAAYAYPQDPVGGIDLNGQRYIRRSVCDCGGNEGDFMGGAEFSGRSRPVHFKIKLGFLRRFADDIGDSISRGHAWTKHRSEFGFQRRGEMSRHVSHVIRHGEVRFLSNDRTAFYHQRSNTLVIHNPWDRDGGTVFRPTRGRLYFTHKLD</sequence>
<gene>
    <name evidence="1" type="ORF">GCM10025864_25530</name>
</gene>